<evidence type="ECO:0000313" key="9">
    <source>
        <dbReference type="EMBL" id="KAF2120216.1"/>
    </source>
</evidence>
<organism evidence="9 10">
    <name type="scientific">Lophiotrema nucula</name>
    <dbReference type="NCBI Taxonomy" id="690887"/>
    <lineage>
        <taxon>Eukaryota</taxon>
        <taxon>Fungi</taxon>
        <taxon>Dikarya</taxon>
        <taxon>Ascomycota</taxon>
        <taxon>Pezizomycotina</taxon>
        <taxon>Dothideomycetes</taxon>
        <taxon>Pleosporomycetidae</taxon>
        <taxon>Pleosporales</taxon>
        <taxon>Lophiotremataceae</taxon>
        <taxon>Lophiotrema</taxon>
    </lineage>
</organism>
<keyword evidence="4" id="KW-0238">DNA-binding</keyword>
<evidence type="ECO:0000313" key="10">
    <source>
        <dbReference type="Proteomes" id="UP000799770"/>
    </source>
</evidence>
<proteinExistence type="predicted"/>
<keyword evidence="5" id="KW-0804">Transcription</keyword>
<evidence type="ECO:0000256" key="5">
    <source>
        <dbReference type="ARBA" id="ARBA00023163"/>
    </source>
</evidence>
<dbReference type="CDD" id="cd12148">
    <property type="entry name" value="fungal_TF_MHR"/>
    <property type="match status" value="1"/>
</dbReference>
<dbReference type="GO" id="GO:0000976">
    <property type="term" value="F:transcription cis-regulatory region binding"/>
    <property type="evidence" value="ECO:0007669"/>
    <property type="project" value="TreeGrafter"/>
</dbReference>
<dbReference type="PROSITE" id="PS00463">
    <property type="entry name" value="ZN2_CY6_FUNGAL_1"/>
    <property type="match status" value="1"/>
</dbReference>
<evidence type="ECO:0000256" key="3">
    <source>
        <dbReference type="ARBA" id="ARBA00023015"/>
    </source>
</evidence>
<feature type="domain" description="Zn(2)-C6 fungal-type" evidence="8">
    <location>
        <begin position="55"/>
        <end position="91"/>
    </location>
</feature>
<evidence type="ECO:0000259" key="8">
    <source>
        <dbReference type="PROSITE" id="PS50048"/>
    </source>
</evidence>
<dbReference type="GO" id="GO:0005634">
    <property type="term" value="C:nucleus"/>
    <property type="evidence" value="ECO:0007669"/>
    <property type="project" value="UniProtKB-SubCell"/>
</dbReference>
<dbReference type="GO" id="GO:0000981">
    <property type="term" value="F:DNA-binding transcription factor activity, RNA polymerase II-specific"/>
    <property type="evidence" value="ECO:0007669"/>
    <property type="project" value="InterPro"/>
</dbReference>
<gene>
    <name evidence="9" type="ORF">BDV96DRAFT_486361</name>
</gene>
<dbReference type="EMBL" id="ML977314">
    <property type="protein sequence ID" value="KAF2120216.1"/>
    <property type="molecule type" value="Genomic_DNA"/>
</dbReference>
<feature type="region of interest" description="Disordered" evidence="7">
    <location>
        <begin position="122"/>
        <end position="204"/>
    </location>
</feature>
<evidence type="ECO:0000256" key="2">
    <source>
        <dbReference type="ARBA" id="ARBA00022723"/>
    </source>
</evidence>
<evidence type="ECO:0000256" key="4">
    <source>
        <dbReference type="ARBA" id="ARBA00023125"/>
    </source>
</evidence>
<name>A0A6A5ZM20_9PLEO</name>
<feature type="compositionally biased region" description="Polar residues" evidence="7">
    <location>
        <begin position="159"/>
        <end position="184"/>
    </location>
</feature>
<dbReference type="PANTHER" id="PTHR31845">
    <property type="entry name" value="FINGER DOMAIN PROTEIN, PUTATIVE-RELATED"/>
    <property type="match status" value="1"/>
</dbReference>
<dbReference type="SUPFAM" id="SSF57701">
    <property type="entry name" value="Zn2/Cys6 DNA-binding domain"/>
    <property type="match status" value="1"/>
</dbReference>
<sequence length="652" mass="73079">MYWQAPTPNAHYHHPYYTPLPLEQSPQSHVQPIDTQPTFAVNEPAIRNGSKKRRACNECKQQKLRCDLSTLLQPTGEDCSRCKRLGLECRIDGSFRRERKRKRSDELEKEVDSLRRELTRRSDSIHLPAGDSVHHPTDTIGSDTGSTSSFGNLHRSAEAFSTTVPNITSPNSNHASEPPGTTTRPYADSSRAGSEAAGTDMERTNFPLRASRSLGNITLSPAEIDELFTGYFSFYHPFFPILNSGVSPAQYYKSSTLLFWSIVSIAARRYDRDPTLLTRLARSVTSLTWKTLQSVPHSQKVVQSLALLCTWPFPTSSSTSDVSYIWAGAMMNISIQMGLHRPTNPEDFTKYRMRLTESEISERVRTWAACNIAAQSVSVGSGLAAPAQYDWALISGSRLGSAAMRLNPDIQFRLRVEMFRDNVSKTLASNASDPIGLLPTNERMSLYRVFIKELEAIEGSVTDVSSINRFCILAARLHLQSFYLFDEPSSEAYTERILMLYFTALTLIQHTLSTDQNSQKIVPYIPFPSYQILVAASFIVLKVLKNDYFSSFTDTETGRTLFNASVTSMRRISIANNDLPGRLADVLSFLWADMTCLVSGTGKGGLQLRIKSRMSMSVVYDSLWRWREQFRAQPTNADAFGAEMQGTPSIDF</sequence>
<dbReference type="InterPro" id="IPR001138">
    <property type="entry name" value="Zn2Cys6_DnaBD"/>
</dbReference>
<dbReference type="PANTHER" id="PTHR31845:SF21">
    <property type="entry name" value="REGULATORY PROTEIN LEU3"/>
    <property type="match status" value="1"/>
</dbReference>
<dbReference type="GO" id="GO:0008270">
    <property type="term" value="F:zinc ion binding"/>
    <property type="evidence" value="ECO:0007669"/>
    <property type="project" value="InterPro"/>
</dbReference>
<dbReference type="PROSITE" id="PS50048">
    <property type="entry name" value="ZN2_CY6_FUNGAL_2"/>
    <property type="match status" value="1"/>
</dbReference>
<dbReference type="SMART" id="SM00066">
    <property type="entry name" value="GAL4"/>
    <property type="match status" value="1"/>
</dbReference>
<dbReference type="Gene3D" id="4.10.240.10">
    <property type="entry name" value="Zn(2)-C6 fungal-type DNA-binding domain"/>
    <property type="match status" value="1"/>
</dbReference>
<dbReference type="Proteomes" id="UP000799770">
    <property type="component" value="Unassembled WGS sequence"/>
</dbReference>
<dbReference type="CDD" id="cd00067">
    <property type="entry name" value="GAL4"/>
    <property type="match status" value="1"/>
</dbReference>
<comment type="subcellular location">
    <subcellularLocation>
        <location evidence="1">Nucleus</location>
    </subcellularLocation>
</comment>
<protein>
    <recommendedName>
        <fullName evidence="8">Zn(2)-C6 fungal-type domain-containing protein</fullName>
    </recommendedName>
</protein>
<dbReference type="InterPro" id="IPR007219">
    <property type="entry name" value="XnlR_reg_dom"/>
</dbReference>
<dbReference type="Pfam" id="PF04082">
    <property type="entry name" value="Fungal_trans"/>
    <property type="match status" value="1"/>
</dbReference>
<accession>A0A6A5ZM20</accession>
<dbReference type="GO" id="GO:0006351">
    <property type="term" value="P:DNA-templated transcription"/>
    <property type="evidence" value="ECO:0007669"/>
    <property type="project" value="InterPro"/>
</dbReference>
<dbReference type="Pfam" id="PF00172">
    <property type="entry name" value="Zn_clus"/>
    <property type="match status" value="1"/>
</dbReference>
<reference evidence="9" key="1">
    <citation type="journal article" date="2020" name="Stud. Mycol.">
        <title>101 Dothideomycetes genomes: a test case for predicting lifestyles and emergence of pathogens.</title>
        <authorList>
            <person name="Haridas S."/>
            <person name="Albert R."/>
            <person name="Binder M."/>
            <person name="Bloem J."/>
            <person name="Labutti K."/>
            <person name="Salamov A."/>
            <person name="Andreopoulos B."/>
            <person name="Baker S."/>
            <person name="Barry K."/>
            <person name="Bills G."/>
            <person name="Bluhm B."/>
            <person name="Cannon C."/>
            <person name="Castanera R."/>
            <person name="Culley D."/>
            <person name="Daum C."/>
            <person name="Ezra D."/>
            <person name="Gonzalez J."/>
            <person name="Henrissat B."/>
            <person name="Kuo A."/>
            <person name="Liang C."/>
            <person name="Lipzen A."/>
            <person name="Lutzoni F."/>
            <person name="Magnuson J."/>
            <person name="Mondo S."/>
            <person name="Nolan M."/>
            <person name="Ohm R."/>
            <person name="Pangilinan J."/>
            <person name="Park H.-J."/>
            <person name="Ramirez L."/>
            <person name="Alfaro M."/>
            <person name="Sun H."/>
            <person name="Tritt A."/>
            <person name="Yoshinaga Y."/>
            <person name="Zwiers L.-H."/>
            <person name="Turgeon B."/>
            <person name="Goodwin S."/>
            <person name="Spatafora J."/>
            <person name="Crous P."/>
            <person name="Grigoriev I."/>
        </authorList>
    </citation>
    <scope>NUCLEOTIDE SEQUENCE</scope>
    <source>
        <strain evidence="9">CBS 627.86</strain>
    </source>
</reference>
<evidence type="ECO:0000256" key="7">
    <source>
        <dbReference type="SAM" id="MobiDB-lite"/>
    </source>
</evidence>
<keyword evidence="2" id="KW-0479">Metal-binding</keyword>
<keyword evidence="6" id="KW-0539">Nucleus</keyword>
<dbReference type="OrthoDB" id="2341546at2759"/>
<evidence type="ECO:0000256" key="1">
    <source>
        <dbReference type="ARBA" id="ARBA00004123"/>
    </source>
</evidence>
<keyword evidence="10" id="KW-1185">Reference proteome</keyword>
<keyword evidence="3" id="KW-0805">Transcription regulation</keyword>
<evidence type="ECO:0000256" key="6">
    <source>
        <dbReference type="ARBA" id="ARBA00023242"/>
    </source>
</evidence>
<dbReference type="AlphaFoldDB" id="A0A6A5ZM20"/>
<feature type="compositionally biased region" description="Low complexity" evidence="7">
    <location>
        <begin position="138"/>
        <end position="149"/>
    </location>
</feature>
<dbReference type="InterPro" id="IPR051089">
    <property type="entry name" value="prtT"/>
</dbReference>
<dbReference type="InterPro" id="IPR036864">
    <property type="entry name" value="Zn2-C6_fun-type_DNA-bd_sf"/>
</dbReference>